<evidence type="ECO:0000256" key="3">
    <source>
        <dbReference type="ARBA" id="ARBA00022729"/>
    </source>
</evidence>
<evidence type="ECO:0000256" key="1">
    <source>
        <dbReference type="ARBA" id="ARBA00004613"/>
    </source>
</evidence>
<dbReference type="InterPro" id="IPR050581">
    <property type="entry name" value="CRR_secretory_protein"/>
</dbReference>
<evidence type="ECO:0000256" key="2">
    <source>
        <dbReference type="ARBA" id="ARBA00022525"/>
    </source>
</evidence>
<organism evidence="8 9">
    <name type="scientific">Tanacetum coccineum</name>
    <dbReference type="NCBI Taxonomy" id="301880"/>
    <lineage>
        <taxon>Eukaryota</taxon>
        <taxon>Viridiplantae</taxon>
        <taxon>Streptophyta</taxon>
        <taxon>Embryophyta</taxon>
        <taxon>Tracheophyta</taxon>
        <taxon>Spermatophyta</taxon>
        <taxon>Magnoliopsida</taxon>
        <taxon>eudicotyledons</taxon>
        <taxon>Gunneridae</taxon>
        <taxon>Pentapetalae</taxon>
        <taxon>asterids</taxon>
        <taxon>campanulids</taxon>
        <taxon>Asterales</taxon>
        <taxon>Asteraceae</taxon>
        <taxon>Asteroideae</taxon>
        <taxon>Anthemideae</taxon>
        <taxon>Anthemidinae</taxon>
        <taxon>Tanacetum</taxon>
    </lineage>
</organism>
<keyword evidence="2" id="KW-0964">Secreted</keyword>
<keyword evidence="9" id="KW-1185">Reference proteome</keyword>
<comment type="subcellular location">
    <subcellularLocation>
        <location evidence="1">Secreted</location>
    </subcellularLocation>
</comment>
<dbReference type="Proteomes" id="UP001151760">
    <property type="component" value="Unassembled WGS sequence"/>
</dbReference>
<feature type="region of interest" description="Disordered" evidence="6">
    <location>
        <begin position="186"/>
        <end position="206"/>
    </location>
</feature>
<evidence type="ECO:0000313" key="9">
    <source>
        <dbReference type="Proteomes" id="UP001151760"/>
    </source>
</evidence>
<dbReference type="PANTHER" id="PTHR32411:SF43">
    <property type="entry name" value="CYSTEINE-RICH REPEAT SECRETORY PROTEIN 38"/>
    <property type="match status" value="1"/>
</dbReference>
<evidence type="ECO:0000259" key="7">
    <source>
        <dbReference type="PROSITE" id="PS51473"/>
    </source>
</evidence>
<comment type="caution">
    <text evidence="8">The sequence shown here is derived from an EMBL/GenBank/DDBJ whole genome shotgun (WGS) entry which is preliminary data.</text>
</comment>
<dbReference type="InterPro" id="IPR002902">
    <property type="entry name" value="GNK2"/>
</dbReference>
<dbReference type="PANTHER" id="PTHR32411">
    <property type="entry name" value="CYSTEINE-RICH REPEAT SECRETORY PROTEIN 38-RELATED"/>
    <property type="match status" value="1"/>
</dbReference>
<comment type="similarity">
    <text evidence="5">Belongs to the cysteine-rich repeat secretory protein family.</text>
</comment>
<dbReference type="CDD" id="cd23509">
    <property type="entry name" value="Gnk2-like"/>
    <property type="match status" value="2"/>
</dbReference>
<dbReference type="InterPro" id="IPR011009">
    <property type="entry name" value="Kinase-like_dom_sf"/>
</dbReference>
<name>A0ABQ5GVL6_9ASTR</name>
<dbReference type="Gene3D" id="3.30.200.20">
    <property type="entry name" value="Phosphorylase Kinase, domain 1"/>
    <property type="match status" value="1"/>
</dbReference>
<evidence type="ECO:0000313" key="8">
    <source>
        <dbReference type="EMBL" id="GJT79701.1"/>
    </source>
</evidence>
<feature type="domain" description="Gnk2-homologous" evidence="7">
    <location>
        <begin position="330"/>
        <end position="435"/>
    </location>
</feature>
<evidence type="ECO:0000256" key="4">
    <source>
        <dbReference type="ARBA" id="ARBA00022737"/>
    </source>
</evidence>
<evidence type="ECO:0000256" key="6">
    <source>
        <dbReference type="SAM" id="MobiDB-lite"/>
    </source>
</evidence>
<dbReference type="InterPro" id="IPR038408">
    <property type="entry name" value="GNK2_sf"/>
</dbReference>
<dbReference type="Pfam" id="PF01657">
    <property type="entry name" value="Stress-antifung"/>
    <property type="match status" value="2"/>
</dbReference>
<dbReference type="PROSITE" id="PS51473">
    <property type="entry name" value="GNK2"/>
    <property type="match status" value="2"/>
</dbReference>
<gene>
    <name evidence="8" type="ORF">Tco_1054043</name>
</gene>
<dbReference type="Gene3D" id="3.30.430.20">
    <property type="entry name" value="Gnk2 domain, C-X8-C-X2-C motif"/>
    <property type="match status" value="2"/>
</dbReference>
<reference evidence="8" key="2">
    <citation type="submission" date="2022-01" db="EMBL/GenBank/DDBJ databases">
        <authorList>
            <person name="Yamashiro T."/>
            <person name="Shiraishi A."/>
            <person name="Satake H."/>
            <person name="Nakayama K."/>
        </authorList>
    </citation>
    <scope>NUCLEOTIDE SEQUENCE</scope>
</reference>
<keyword evidence="3" id="KW-0732">Signal</keyword>
<reference evidence="8" key="1">
    <citation type="journal article" date="2022" name="Int. J. Mol. Sci.">
        <title>Draft Genome of Tanacetum Coccineum: Genomic Comparison of Closely Related Tanacetum-Family Plants.</title>
        <authorList>
            <person name="Yamashiro T."/>
            <person name="Shiraishi A."/>
            <person name="Nakayama K."/>
            <person name="Satake H."/>
        </authorList>
    </citation>
    <scope>NUCLEOTIDE SEQUENCE</scope>
</reference>
<protein>
    <submittedName>
        <fullName evidence="8">Kinase-like domain-containing protein</fullName>
    </submittedName>
</protein>
<proteinExistence type="inferred from homology"/>
<dbReference type="InterPro" id="IPR014729">
    <property type="entry name" value="Rossmann-like_a/b/a_fold"/>
</dbReference>
<dbReference type="Gene3D" id="3.40.50.620">
    <property type="entry name" value="HUPs"/>
    <property type="match status" value="1"/>
</dbReference>
<evidence type="ECO:0000256" key="5">
    <source>
        <dbReference type="ARBA" id="ARBA00038515"/>
    </source>
</evidence>
<sequence length="982" mass="109808">MGYYRIAKVDWQFMVWGLWDSDEVKDSPDDEEDTRSSHEYLNDLEEEYQAMALLAKSKGFFKKVPAGSVVPTGKDSSIVSTSSISNSCWDAKTFKFKTVQETARKDIEWAFGVLQEPNMVRSWVEICDLHVRKAKELRDRKTHIDLRQDLVEHLWNNQYNSGDKLHFADVASLFLYGTRSLARPLPSLRGSRDRPRKYPAISEEESNGGRSRFLQMVIGADPLYHFCSNDSGNFTRYSSYDQSLNKLLGDLYYKTPPNGFANGSVGQYEAQTFGLSMCGGDVSSTDCKTCIVNASAEIRNRCPSSKAATIWYNQCILKYSNRDFFGKLDNQVKLGLMNTNNASDPMVFNLATKRLLSGLSNIAYADPKMYAAGVISLQGSQKLYGSVQCTRDLSSGDCMTCLNGTISALPSCCDGKKGARIVTVNSIPQPSRAAANTVLVVMDGNTGKGSLDALEWAIKYIVGSNDTLVVLGVLPEIGKKPNPSCLPFNISIGNSGIYLKLEFSTSGGSTPSELQKEISRKKREYQKFLEPYYEQCKKREVKLDIRLAAGFESKFIAVAEAQKHDPRWIVLDGYLKKDKSYIHKNVDCHVALLKTKGVATLIPSKITGPESEEWQTVCKKIDDIAFTSNTLVEEPHLPEQPPSTPSSYPLSWRTGFPRTFSLGEIDEITNGFNNVSVKNQHKTIYRGVFGEYPVIVICFNADDQAVLLLKIVSRIRHINILNLIGHCCIGDSIFFVCDCPKDSLETCLLSDKAATNLLWNYRWGIALDIGEAIRYLHEDFIDGSIVNLSLCSSNVGLARASSDMLSIYEPTIKHVKLVDDPLNEFQSVKNENINMSEHFRTDVKDYGVLLLELISGQSKRLFEKDGKSLVDWVRFQSPAMPFLENNMLSPLMDPRLTETSDPQAANMARAALACLKNDSSRHLTISQHAKITCNYPIDHDMHLASLDRHYNIYHYPQRYFQAFPGDMSLGILIPGDLSPGIS</sequence>
<dbReference type="Gene3D" id="1.10.510.10">
    <property type="entry name" value="Transferase(Phosphotransferase) domain 1"/>
    <property type="match status" value="1"/>
</dbReference>
<dbReference type="EMBL" id="BQNB010018924">
    <property type="protein sequence ID" value="GJT79701.1"/>
    <property type="molecule type" value="Genomic_DNA"/>
</dbReference>
<dbReference type="SUPFAM" id="SSF56112">
    <property type="entry name" value="Protein kinase-like (PK-like)"/>
    <property type="match status" value="1"/>
</dbReference>
<accession>A0ABQ5GVL6</accession>
<keyword evidence="4" id="KW-0677">Repeat</keyword>
<feature type="domain" description="Gnk2-homologous" evidence="7">
    <location>
        <begin position="222"/>
        <end position="324"/>
    </location>
</feature>